<feature type="chain" id="PRO_5019294748" evidence="8">
    <location>
        <begin position="34"/>
        <end position="627"/>
    </location>
</feature>
<evidence type="ECO:0000256" key="5">
    <source>
        <dbReference type="ARBA" id="ARBA00023136"/>
    </source>
</evidence>
<keyword evidence="2" id="KW-0813">Transport</keyword>
<organism evidence="10 11">
    <name type="scientific">Vitis vinifera</name>
    <name type="common">Grape</name>
    <dbReference type="NCBI Taxonomy" id="29760"/>
    <lineage>
        <taxon>Eukaryota</taxon>
        <taxon>Viridiplantae</taxon>
        <taxon>Streptophyta</taxon>
        <taxon>Embryophyta</taxon>
        <taxon>Tracheophyta</taxon>
        <taxon>Spermatophyta</taxon>
        <taxon>Magnoliopsida</taxon>
        <taxon>eudicotyledons</taxon>
        <taxon>Gunneridae</taxon>
        <taxon>Pentapetalae</taxon>
        <taxon>rosids</taxon>
        <taxon>Vitales</taxon>
        <taxon>Vitaceae</taxon>
        <taxon>Viteae</taxon>
        <taxon>Vitis</taxon>
    </lineage>
</organism>
<evidence type="ECO:0000256" key="4">
    <source>
        <dbReference type="ARBA" id="ARBA00022989"/>
    </source>
</evidence>
<proteinExistence type="predicted"/>
<dbReference type="GO" id="GO:0016887">
    <property type="term" value="F:ATP hydrolysis activity"/>
    <property type="evidence" value="ECO:0007669"/>
    <property type="project" value="InterPro"/>
</dbReference>
<dbReference type="Pfam" id="PF00005">
    <property type="entry name" value="ABC_tran"/>
    <property type="match status" value="1"/>
</dbReference>
<keyword evidence="5 7" id="KW-0472">Membrane</keyword>
<name>A0A438CWF9_VITVI</name>
<dbReference type="Gene3D" id="3.40.50.300">
    <property type="entry name" value="P-loop containing nucleotide triphosphate hydrolases"/>
    <property type="match status" value="1"/>
</dbReference>
<accession>A0A438CWF9</accession>
<comment type="subcellular location">
    <subcellularLocation>
        <location evidence="1">Membrane</location>
        <topology evidence="1">Multi-pass membrane protein</topology>
    </subcellularLocation>
</comment>
<dbReference type="InterPro" id="IPR003439">
    <property type="entry name" value="ABC_transporter-like_ATP-bd"/>
</dbReference>
<dbReference type="Proteomes" id="UP000288805">
    <property type="component" value="Unassembled WGS sequence"/>
</dbReference>
<feature type="transmembrane region" description="Helical" evidence="7">
    <location>
        <begin position="345"/>
        <end position="364"/>
    </location>
</feature>
<dbReference type="PANTHER" id="PTHR48041:SF1">
    <property type="entry name" value="ABC TRANSPORTER G FAMILY MEMBER 24"/>
    <property type="match status" value="1"/>
</dbReference>
<dbReference type="GO" id="GO:0016020">
    <property type="term" value="C:membrane"/>
    <property type="evidence" value="ECO:0007669"/>
    <property type="project" value="UniProtKB-SubCell"/>
</dbReference>
<dbReference type="EMBL" id="QGNW01001949">
    <property type="protein sequence ID" value="RVW27540.1"/>
    <property type="molecule type" value="Genomic_DNA"/>
</dbReference>
<evidence type="ECO:0000256" key="7">
    <source>
        <dbReference type="SAM" id="Phobius"/>
    </source>
</evidence>
<evidence type="ECO:0000256" key="6">
    <source>
        <dbReference type="SAM" id="MobiDB-lite"/>
    </source>
</evidence>
<dbReference type="PANTHER" id="PTHR48041">
    <property type="entry name" value="ABC TRANSPORTER G FAMILY MEMBER 28"/>
    <property type="match status" value="1"/>
</dbReference>
<feature type="domain" description="ABC transporter" evidence="9">
    <location>
        <begin position="542"/>
        <end position="621"/>
    </location>
</feature>
<feature type="transmembrane region" description="Helical" evidence="7">
    <location>
        <begin position="376"/>
        <end position="395"/>
    </location>
</feature>
<feature type="signal peptide" evidence="8">
    <location>
        <begin position="1"/>
        <end position="33"/>
    </location>
</feature>
<evidence type="ECO:0000256" key="2">
    <source>
        <dbReference type="ARBA" id="ARBA00022448"/>
    </source>
</evidence>
<gene>
    <name evidence="10" type="primary">ABCG24_3</name>
    <name evidence="10" type="ORF">CK203_104677</name>
</gene>
<evidence type="ECO:0000256" key="1">
    <source>
        <dbReference type="ARBA" id="ARBA00004141"/>
    </source>
</evidence>
<evidence type="ECO:0000313" key="10">
    <source>
        <dbReference type="EMBL" id="RVW27540.1"/>
    </source>
</evidence>
<dbReference type="InterPro" id="IPR027417">
    <property type="entry name" value="P-loop_NTPase"/>
</dbReference>
<evidence type="ECO:0000313" key="11">
    <source>
        <dbReference type="Proteomes" id="UP000288805"/>
    </source>
</evidence>
<evidence type="ECO:0000256" key="8">
    <source>
        <dbReference type="SAM" id="SignalP"/>
    </source>
</evidence>
<comment type="caution">
    <text evidence="10">The sequence shown here is derived from an EMBL/GenBank/DDBJ whole genome shotgun (WGS) entry which is preliminary data.</text>
</comment>
<reference evidence="10 11" key="1">
    <citation type="journal article" date="2018" name="PLoS Genet.">
        <title>Population sequencing reveals clonal diversity and ancestral inbreeding in the grapevine cultivar Chardonnay.</title>
        <authorList>
            <person name="Roach M.J."/>
            <person name="Johnson D.L."/>
            <person name="Bohlmann J."/>
            <person name="van Vuuren H.J."/>
            <person name="Jones S.J."/>
            <person name="Pretorius I.S."/>
            <person name="Schmidt S.A."/>
            <person name="Borneman A.R."/>
        </authorList>
    </citation>
    <scope>NUCLEOTIDE SEQUENCE [LARGE SCALE GENOMIC DNA]</scope>
    <source>
        <strain evidence="11">cv. Chardonnay</strain>
        <tissue evidence="10">Leaf</tissue>
    </source>
</reference>
<dbReference type="SUPFAM" id="SSF52540">
    <property type="entry name" value="P-loop containing nucleoside triphosphate hydrolases"/>
    <property type="match status" value="1"/>
</dbReference>
<evidence type="ECO:0000259" key="9">
    <source>
        <dbReference type="Pfam" id="PF00005"/>
    </source>
</evidence>
<dbReference type="AlphaFoldDB" id="A0A438CWF9"/>
<keyword evidence="8" id="KW-0732">Signal</keyword>
<dbReference type="GO" id="GO:0005524">
    <property type="term" value="F:ATP binding"/>
    <property type="evidence" value="ECO:0007669"/>
    <property type="project" value="InterPro"/>
</dbReference>
<protein>
    <submittedName>
        <fullName evidence="10">ABC transporter G family member 24</fullName>
    </submittedName>
</protein>
<sequence>MRRERVGAYCPSPAPTFVVLIILLVGSVQFVQCQNVDDYSEFDNPELLPLFTQLVYGQISNMTTMLSAEFQNRSSFCVKDPDADWNQAFNYSFNLDFLASCIQKTKVQWFEFPQQEILPGDVHICRNKVLLHLDGLVVLVKISRVNLKNSQNIPTRTHDCQACCEGFFCPRGITCMIHPPVQVPMASLKDFKDHDPLLNIAYTMKSLREIGFRFSKLKDVIAMQLFDTRINQQGVNRCITTCFRQLLVDATACPLGSYCPLARVNKTTGVCEPYLYQLPPGQPNHTCGGANIWADVGSSGEVFCSSGSYCPTTTQKFPAVTGIIAGWVLHLRKILEVYLPSTSSYAMEITLLLLITYLAGCFKLASCNPNTANQNIHAYGAMLIAALSTLLLIIYNCSGQVLTTRERRQAKTREAAARSARETTRARESGKLQKMLPRDVQLDCKLICLAHFLCFRGISAFICGSKGKEKEPSELAKMMHVLDDDLDSFERFNLENGDKNSKKHMPKGKRYTHIAKFLSTHMLNLRKRSSATGKQGPYLFRSVSLENYAWTHTAVMGPSGAGKTTFISALAGKAIGCRMAGLILINGVNESIHSYKKIMGFVPQDDIVHGNLTVEENLWFSARCRYC</sequence>
<keyword evidence="4 7" id="KW-1133">Transmembrane helix</keyword>
<dbReference type="InterPro" id="IPR050352">
    <property type="entry name" value="ABCG_transporters"/>
</dbReference>
<feature type="region of interest" description="Disordered" evidence="6">
    <location>
        <begin position="408"/>
        <end position="430"/>
    </location>
</feature>
<evidence type="ECO:0000256" key="3">
    <source>
        <dbReference type="ARBA" id="ARBA00022692"/>
    </source>
</evidence>
<keyword evidence="3 7" id="KW-0812">Transmembrane</keyword>